<proteinExistence type="predicted"/>
<evidence type="ECO:0000256" key="1">
    <source>
        <dbReference type="SAM" id="SignalP"/>
    </source>
</evidence>
<dbReference type="InterPro" id="IPR007372">
    <property type="entry name" value="Lipid/polyisoprenoid-bd_YceI"/>
</dbReference>
<keyword evidence="4" id="KW-1185">Reference proteome</keyword>
<dbReference type="SMART" id="SM00867">
    <property type="entry name" value="YceI"/>
    <property type="match status" value="1"/>
</dbReference>
<gene>
    <name evidence="3" type="ORF">I215_09928</name>
</gene>
<feature type="signal peptide" evidence="1">
    <location>
        <begin position="1"/>
        <end position="21"/>
    </location>
</feature>
<organism evidence="3 4">
    <name type="scientific">Galbibacter marinus</name>
    <dbReference type="NCBI Taxonomy" id="555500"/>
    <lineage>
        <taxon>Bacteria</taxon>
        <taxon>Pseudomonadati</taxon>
        <taxon>Bacteroidota</taxon>
        <taxon>Flavobacteriia</taxon>
        <taxon>Flavobacteriales</taxon>
        <taxon>Flavobacteriaceae</taxon>
        <taxon>Galbibacter</taxon>
    </lineage>
</organism>
<protein>
    <recommendedName>
        <fullName evidence="2">Lipid/polyisoprenoid-binding YceI-like domain-containing protein</fullName>
    </recommendedName>
</protein>
<keyword evidence="1" id="KW-0732">Signal</keyword>
<dbReference type="Pfam" id="PF04264">
    <property type="entry name" value="YceI"/>
    <property type="match status" value="1"/>
</dbReference>
<dbReference type="PATRIC" id="fig|555500.3.peg.2050"/>
<dbReference type="eggNOG" id="COG2353">
    <property type="taxonomic scope" value="Bacteria"/>
</dbReference>
<feature type="domain" description="Lipid/polyisoprenoid-binding YceI-like" evidence="2">
    <location>
        <begin position="45"/>
        <end position="221"/>
    </location>
</feature>
<dbReference type="OrthoDB" id="951410at2"/>
<dbReference type="InterPro" id="IPR036761">
    <property type="entry name" value="TTHA0802/YceI-like_sf"/>
</dbReference>
<sequence length="223" mass="24353">MKKAFITLPLVACMVFFTACKSDNKNQTNAKEAEAVSQMSAEAIKYKINADQSTIDWKGSKPTGTHTGTISIESGVVTIKDGVIESGNFLIDMNSINVTDLKAGEGKENLEAHLKGTAEGKEDHFFNVQEHPTAYFEVTSSQEKEGKTILSGNLTIKDIKKNVSFPVSITEDAEAITLTSESFTIDRTQWNVNYGSKSVFDDLGDKFVNDEIELVVTVKGNKA</sequence>
<dbReference type="PANTHER" id="PTHR34406">
    <property type="entry name" value="PROTEIN YCEI"/>
    <property type="match status" value="1"/>
</dbReference>
<dbReference type="Gene3D" id="2.40.128.110">
    <property type="entry name" value="Lipid/polyisoprenoid-binding, YceI-like"/>
    <property type="match status" value="1"/>
</dbReference>
<reference evidence="3 4" key="1">
    <citation type="journal article" date="2012" name="J. Bacteriol.">
        <title>Genome Sequence of Galbibacter marinum Type Strain ck-I2-15.</title>
        <authorList>
            <person name="Lai Q."/>
            <person name="Li C."/>
            <person name="Shao Z."/>
        </authorList>
    </citation>
    <scope>NUCLEOTIDE SEQUENCE [LARGE SCALE GENOMIC DNA]</scope>
    <source>
        <strain evidence="4">ck-I2-15</strain>
    </source>
</reference>
<dbReference type="RefSeq" id="WP_008991828.1">
    <property type="nucleotide sequence ID" value="NZ_AMSG01000013.1"/>
</dbReference>
<accession>K2PTH0</accession>
<evidence type="ECO:0000313" key="4">
    <source>
        <dbReference type="Proteomes" id="UP000007364"/>
    </source>
</evidence>
<dbReference type="PANTHER" id="PTHR34406:SF1">
    <property type="entry name" value="PROTEIN YCEI"/>
    <property type="match status" value="1"/>
</dbReference>
<evidence type="ECO:0000313" key="3">
    <source>
        <dbReference type="EMBL" id="EKF54879.1"/>
    </source>
</evidence>
<dbReference type="EMBL" id="AMSG01000013">
    <property type="protein sequence ID" value="EKF54879.1"/>
    <property type="molecule type" value="Genomic_DNA"/>
</dbReference>
<evidence type="ECO:0000259" key="2">
    <source>
        <dbReference type="SMART" id="SM00867"/>
    </source>
</evidence>
<dbReference type="AlphaFoldDB" id="K2PTH0"/>
<feature type="chain" id="PRO_5003862867" description="Lipid/polyisoprenoid-binding YceI-like domain-containing protein" evidence="1">
    <location>
        <begin position="22"/>
        <end position="223"/>
    </location>
</feature>
<dbReference type="PROSITE" id="PS51257">
    <property type="entry name" value="PROKAR_LIPOPROTEIN"/>
    <property type="match status" value="1"/>
</dbReference>
<comment type="caution">
    <text evidence="3">The sequence shown here is derived from an EMBL/GenBank/DDBJ whole genome shotgun (WGS) entry which is preliminary data.</text>
</comment>
<dbReference type="STRING" id="555500.I215_09928"/>
<dbReference type="Proteomes" id="UP000007364">
    <property type="component" value="Unassembled WGS sequence"/>
</dbReference>
<dbReference type="SUPFAM" id="SSF101874">
    <property type="entry name" value="YceI-like"/>
    <property type="match status" value="1"/>
</dbReference>
<name>K2PTH0_9FLAO</name>